<gene>
    <name evidence="1" type="ordered locus">Dole_2665</name>
</gene>
<organism evidence="1 2">
    <name type="scientific">Desulfosudis oleivorans (strain DSM 6200 / JCM 39069 / Hxd3)</name>
    <name type="common">Desulfococcus oleovorans</name>
    <dbReference type="NCBI Taxonomy" id="96561"/>
    <lineage>
        <taxon>Bacteria</taxon>
        <taxon>Pseudomonadati</taxon>
        <taxon>Thermodesulfobacteriota</taxon>
        <taxon>Desulfobacteria</taxon>
        <taxon>Desulfobacterales</taxon>
        <taxon>Desulfosudaceae</taxon>
        <taxon>Desulfosudis</taxon>
    </lineage>
</organism>
<sequence length="265" mass="30472">MTDNTTSSGGGAATINPVRFGPESRFVFECHKGVPCFTSCCRGINILLTPYDIVRLKNRLDLSSTEFLAIYTEPHLLEKTDLPVVSLKLLDDEQTSCPFVRDDGCIIYEDRPTACRYYPLGVATLSHKETDMPAPDGDGFYFFVNEPHCKGFEEKKEWTVAEWRKDQGVDIHDEINAEWTDLVVRKRSFPANVQLTEQAKKMFFMVSYDVDAFKRFVFESSFLSRYDIDPDTVEKIRNSEVELLKFGFRWLKAIFFKGEGFTVKK</sequence>
<dbReference type="STRING" id="96561.Dole_2665"/>
<accession>A8ZX89</accession>
<protein>
    <recommendedName>
        <fullName evidence="3">YkgJ family cysteine cluster protein</fullName>
    </recommendedName>
</protein>
<name>A8ZX89_DESOH</name>
<dbReference type="eggNOG" id="COG0727">
    <property type="taxonomic scope" value="Bacteria"/>
</dbReference>
<reference evidence="1 2" key="1">
    <citation type="submission" date="2007-10" db="EMBL/GenBank/DDBJ databases">
        <title>Complete sequence of Desulfococcus oleovorans Hxd3.</title>
        <authorList>
            <consortium name="US DOE Joint Genome Institute"/>
            <person name="Copeland A."/>
            <person name="Lucas S."/>
            <person name="Lapidus A."/>
            <person name="Barry K."/>
            <person name="Glavina del Rio T."/>
            <person name="Dalin E."/>
            <person name="Tice H."/>
            <person name="Pitluck S."/>
            <person name="Kiss H."/>
            <person name="Brettin T."/>
            <person name="Bruce D."/>
            <person name="Detter J.C."/>
            <person name="Han C."/>
            <person name="Schmutz J."/>
            <person name="Larimer F."/>
            <person name="Land M."/>
            <person name="Hauser L."/>
            <person name="Kyrpides N."/>
            <person name="Kim E."/>
            <person name="Wawrik B."/>
            <person name="Richardson P."/>
        </authorList>
    </citation>
    <scope>NUCLEOTIDE SEQUENCE [LARGE SCALE GENOMIC DNA]</scope>
    <source>
        <strain evidence="2">DSM 6200 / JCM 39069 / Hxd3</strain>
    </source>
</reference>
<dbReference type="Pfam" id="PF03692">
    <property type="entry name" value="CxxCxxCC"/>
    <property type="match status" value="1"/>
</dbReference>
<proteinExistence type="predicted"/>
<dbReference type="PANTHER" id="PTHR35866:SF1">
    <property type="entry name" value="YKGJ FAMILY CYSTEINE CLUSTER PROTEIN"/>
    <property type="match status" value="1"/>
</dbReference>
<dbReference type="KEGG" id="dol:Dole_2665"/>
<dbReference type="EMBL" id="CP000859">
    <property type="protein sequence ID" value="ABW68468.1"/>
    <property type="molecule type" value="Genomic_DNA"/>
</dbReference>
<evidence type="ECO:0000313" key="2">
    <source>
        <dbReference type="Proteomes" id="UP000008561"/>
    </source>
</evidence>
<dbReference type="HOGENOM" id="CLU_080178_0_0_7"/>
<dbReference type="Proteomes" id="UP000008561">
    <property type="component" value="Chromosome"/>
</dbReference>
<dbReference type="OrthoDB" id="9810361at2"/>
<dbReference type="AlphaFoldDB" id="A8ZX89"/>
<evidence type="ECO:0000313" key="1">
    <source>
        <dbReference type="EMBL" id="ABW68468.1"/>
    </source>
</evidence>
<dbReference type="RefSeq" id="WP_012176079.1">
    <property type="nucleotide sequence ID" value="NC_009943.1"/>
</dbReference>
<dbReference type="InterPro" id="IPR005358">
    <property type="entry name" value="Puta_zinc/iron-chelating_dom"/>
</dbReference>
<keyword evidence="2" id="KW-1185">Reference proteome</keyword>
<dbReference type="PANTHER" id="PTHR35866">
    <property type="entry name" value="PUTATIVE-RELATED"/>
    <property type="match status" value="1"/>
</dbReference>
<evidence type="ECO:0008006" key="3">
    <source>
        <dbReference type="Google" id="ProtNLM"/>
    </source>
</evidence>